<organism evidence="1">
    <name type="scientific">Ditylum brightwellii</name>
    <dbReference type="NCBI Taxonomy" id="49249"/>
    <lineage>
        <taxon>Eukaryota</taxon>
        <taxon>Sar</taxon>
        <taxon>Stramenopiles</taxon>
        <taxon>Ochrophyta</taxon>
        <taxon>Bacillariophyta</taxon>
        <taxon>Mediophyceae</taxon>
        <taxon>Lithodesmiophycidae</taxon>
        <taxon>Lithodesmiales</taxon>
        <taxon>Lithodesmiaceae</taxon>
        <taxon>Ditylum</taxon>
    </lineage>
</organism>
<sequence>MEDRVVGKRCANCISSIVATRKRSDRVPFFTCIGMEGVSVNMFVEWKMYKVESIVKMTWKYGWKYKKVVRQTKIRRFKLKSWNDAFKVESLFFQPIRTIILVAYTHTRTQTNEQKLYHNFIPFVLNLIINSRKHDHQVEQIETAVTIVGNAKQPYTMEQILLTTSSSRRESTRKPAGSGAT</sequence>
<name>A0A7S4SLL4_9STRA</name>
<proteinExistence type="predicted"/>
<evidence type="ECO:0000313" key="1">
    <source>
        <dbReference type="EMBL" id="CAE4647840.1"/>
    </source>
</evidence>
<dbReference type="AlphaFoldDB" id="A0A7S4SLL4"/>
<gene>
    <name evidence="1" type="ORF">DBRI00130_LOCUS36416</name>
</gene>
<reference evidence="1" key="1">
    <citation type="submission" date="2021-01" db="EMBL/GenBank/DDBJ databases">
        <authorList>
            <person name="Corre E."/>
            <person name="Pelletier E."/>
            <person name="Niang G."/>
            <person name="Scheremetjew M."/>
            <person name="Finn R."/>
            <person name="Kale V."/>
            <person name="Holt S."/>
            <person name="Cochrane G."/>
            <person name="Meng A."/>
            <person name="Brown T."/>
            <person name="Cohen L."/>
        </authorList>
    </citation>
    <scope>NUCLEOTIDE SEQUENCE</scope>
    <source>
        <strain evidence="1">GSO104</strain>
    </source>
</reference>
<accession>A0A7S4SLL4</accession>
<protein>
    <submittedName>
        <fullName evidence="1">Uncharacterized protein</fullName>
    </submittedName>
</protein>
<dbReference type="EMBL" id="HBNS01047139">
    <property type="protein sequence ID" value="CAE4647840.1"/>
    <property type="molecule type" value="Transcribed_RNA"/>
</dbReference>